<reference evidence="2 3" key="1">
    <citation type="submission" date="2023-03" db="EMBL/GenBank/DDBJ databases">
        <authorList>
            <person name="Kaur S."/>
            <person name="Espinosa-Saiz D."/>
            <person name="Velazquez E."/>
            <person name="Menendez E."/>
            <person name="diCenzo G.C."/>
        </authorList>
    </citation>
    <scope>NUCLEOTIDE SEQUENCE [LARGE SCALE GENOMIC DNA]</scope>
    <source>
        <strain evidence="2 3">LMG 24692</strain>
        <plasmid evidence="2 3">unnamed</plasmid>
    </source>
</reference>
<sequence>MAATLFFVRIQGHFGRSLITPIAIAMLCFAALFTGQITTILAAWMRKPFI</sequence>
<evidence type="ECO:0000256" key="1">
    <source>
        <dbReference type="SAM" id="Phobius"/>
    </source>
</evidence>
<dbReference type="Proteomes" id="UP001229355">
    <property type="component" value="Plasmid unnamed"/>
</dbReference>
<dbReference type="RefSeq" id="WP_280663510.1">
    <property type="nucleotide sequence ID" value="NZ_CP120375.1"/>
</dbReference>
<evidence type="ECO:0000313" key="2">
    <source>
        <dbReference type="EMBL" id="WEX91550.1"/>
    </source>
</evidence>
<keyword evidence="1" id="KW-1133">Transmembrane helix</keyword>
<keyword evidence="3" id="KW-1185">Reference proteome</keyword>
<geneLocation type="plasmid" evidence="2 3">
    <name>unnamed</name>
</geneLocation>
<dbReference type="EMBL" id="CP120375">
    <property type="protein sequence ID" value="WEX91550.1"/>
    <property type="molecule type" value="Genomic_DNA"/>
</dbReference>
<protein>
    <submittedName>
        <fullName evidence="2">Uncharacterized protein</fullName>
    </submittedName>
</protein>
<proteinExistence type="predicted"/>
<accession>A0ABY8DKW4</accession>
<gene>
    <name evidence="2" type="ORF">PZN02_006376</name>
</gene>
<organism evidence="2 3">
    <name type="scientific">Sinorhizobium garamanticum</name>
    <dbReference type="NCBI Taxonomy" id="680247"/>
    <lineage>
        <taxon>Bacteria</taxon>
        <taxon>Pseudomonadati</taxon>
        <taxon>Pseudomonadota</taxon>
        <taxon>Alphaproteobacteria</taxon>
        <taxon>Hyphomicrobiales</taxon>
        <taxon>Rhizobiaceae</taxon>
        <taxon>Sinorhizobium/Ensifer group</taxon>
        <taxon>Sinorhizobium</taxon>
    </lineage>
</organism>
<feature type="transmembrane region" description="Helical" evidence="1">
    <location>
        <begin position="22"/>
        <end position="44"/>
    </location>
</feature>
<keyword evidence="1" id="KW-0472">Membrane</keyword>
<keyword evidence="1" id="KW-0812">Transmembrane</keyword>
<name>A0ABY8DKW4_9HYPH</name>
<evidence type="ECO:0000313" key="3">
    <source>
        <dbReference type="Proteomes" id="UP001229355"/>
    </source>
</evidence>
<keyword evidence="2" id="KW-0614">Plasmid</keyword>